<dbReference type="SUPFAM" id="SSF111369">
    <property type="entry name" value="HlyD-like secretion proteins"/>
    <property type="match status" value="1"/>
</dbReference>
<organism evidence="5 6">
    <name type="scientific">Leadbettera azotonutricia (strain ATCC BAA-888 / DSM 13862 / ZAS-9)</name>
    <name type="common">Treponema azotonutricium</name>
    <dbReference type="NCBI Taxonomy" id="545695"/>
    <lineage>
        <taxon>Bacteria</taxon>
        <taxon>Pseudomonadati</taxon>
        <taxon>Spirochaetota</taxon>
        <taxon>Spirochaetia</taxon>
        <taxon>Spirochaetales</taxon>
        <taxon>Breznakiellaceae</taxon>
        <taxon>Leadbettera</taxon>
    </lineage>
</organism>
<evidence type="ECO:0000256" key="2">
    <source>
        <dbReference type="SAM" id="Coils"/>
    </source>
</evidence>
<keyword evidence="6" id="KW-1185">Reference proteome</keyword>
<dbReference type="AlphaFoldDB" id="F5Y6N1"/>
<dbReference type="FunCoup" id="F5Y6N1">
    <property type="interactions" value="111"/>
</dbReference>
<dbReference type="Gene3D" id="1.10.287.470">
    <property type="entry name" value="Helix hairpin bin"/>
    <property type="match status" value="2"/>
</dbReference>
<evidence type="ECO:0000313" key="6">
    <source>
        <dbReference type="Proteomes" id="UP000009222"/>
    </source>
</evidence>
<keyword evidence="3" id="KW-0732">Signal</keyword>
<evidence type="ECO:0000256" key="1">
    <source>
        <dbReference type="ARBA" id="ARBA00009477"/>
    </source>
</evidence>
<dbReference type="EMBL" id="CP001841">
    <property type="protein sequence ID" value="AEF80195.1"/>
    <property type="molecule type" value="Genomic_DNA"/>
</dbReference>
<dbReference type="InParanoid" id="F5Y6N1"/>
<dbReference type="SUPFAM" id="SSF56954">
    <property type="entry name" value="Outer membrane efflux proteins (OEP)"/>
    <property type="match status" value="1"/>
</dbReference>
<dbReference type="OrthoDB" id="320389at2"/>
<dbReference type="GO" id="GO:1990281">
    <property type="term" value="C:efflux pump complex"/>
    <property type="evidence" value="ECO:0007669"/>
    <property type="project" value="TreeGrafter"/>
</dbReference>
<dbReference type="Gene3D" id="2.40.420.20">
    <property type="match status" value="1"/>
</dbReference>
<accession>F5Y6N1</accession>
<dbReference type="PROSITE" id="PS51257">
    <property type="entry name" value="PROKAR_LIPOPROTEIN"/>
    <property type="match status" value="1"/>
</dbReference>
<dbReference type="Gene3D" id="2.40.30.170">
    <property type="match status" value="1"/>
</dbReference>
<feature type="chain" id="PRO_5003331468" evidence="3">
    <location>
        <begin position="24"/>
        <end position="445"/>
    </location>
</feature>
<dbReference type="Gene3D" id="2.40.50.100">
    <property type="match status" value="1"/>
</dbReference>
<evidence type="ECO:0000259" key="4">
    <source>
        <dbReference type="Pfam" id="PF25954"/>
    </source>
</evidence>
<dbReference type="PANTHER" id="PTHR30469">
    <property type="entry name" value="MULTIDRUG RESISTANCE PROTEIN MDTA"/>
    <property type="match status" value="1"/>
</dbReference>
<keyword evidence="2" id="KW-0175">Coiled coil</keyword>
<dbReference type="KEGG" id="taz:TREAZ_1239"/>
<name>F5Y6N1_LEAAZ</name>
<dbReference type="STRING" id="545695.TREAZ_1239"/>
<dbReference type="eggNOG" id="COG0845">
    <property type="taxonomic scope" value="Bacteria"/>
</dbReference>
<dbReference type="InterPro" id="IPR006143">
    <property type="entry name" value="RND_pump_MFP"/>
</dbReference>
<dbReference type="GO" id="GO:0015562">
    <property type="term" value="F:efflux transmembrane transporter activity"/>
    <property type="evidence" value="ECO:0007669"/>
    <property type="project" value="TreeGrafter"/>
</dbReference>
<dbReference type="NCBIfam" id="TIGR01730">
    <property type="entry name" value="RND_mfp"/>
    <property type="match status" value="1"/>
</dbReference>
<feature type="domain" description="CusB-like beta-barrel" evidence="4">
    <location>
        <begin position="297"/>
        <end position="367"/>
    </location>
</feature>
<protein>
    <submittedName>
        <fullName evidence="5">Efflux transporter, RND family, MFP subunit</fullName>
    </submittedName>
</protein>
<proteinExistence type="inferred from homology"/>
<feature type="signal peptide" evidence="3">
    <location>
        <begin position="1"/>
        <end position="23"/>
    </location>
</feature>
<dbReference type="Pfam" id="PF25954">
    <property type="entry name" value="Beta-barrel_RND_2"/>
    <property type="match status" value="1"/>
</dbReference>
<dbReference type="HOGENOM" id="CLU_018816_1_2_12"/>
<reference evidence="5 6" key="2">
    <citation type="journal article" date="2011" name="ISME J.">
        <title>RNA-seq reveals cooperative metabolic interactions between two termite-gut spirochete species in co-culture.</title>
        <authorList>
            <person name="Rosenthal A.Z."/>
            <person name="Matson E.G."/>
            <person name="Eldar A."/>
            <person name="Leadbetter J.R."/>
        </authorList>
    </citation>
    <scope>NUCLEOTIDE SEQUENCE [LARGE SCALE GENOMIC DNA]</scope>
    <source>
        <strain evidence="6">ATCC BAA-888 / DSM 13862 / ZAS-9</strain>
    </source>
</reference>
<comment type="similarity">
    <text evidence="1">Belongs to the membrane fusion protein (MFP) (TC 8.A.1) family.</text>
</comment>
<dbReference type="RefSeq" id="WP_015710755.1">
    <property type="nucleotide sequence ID" value="NC_015577.1"/>
</dbReference>
<gene>
    <name evidence="5" type="ordered locus">TREAZ_1239</name>
</gene>
<dbReference type="Proteomes" id="UP000009222">
    <property type="component" value="Chromosome"/>
</dbReference>
<feature type="coiled-coil region" evidence="2">
    <location>
        <begin position="226"/>
        <end position="253"/>
    </location>
</feature>
<feature type="coiled-coil region" evidence="2">
    <location>
        <begin position="125"/>
        <end position="152"/>
    </location>
</feature>
<evidence type="ECO:0000256" key="3">
    <source>
        <dbReference type="SAM" id="SignalP"/>
    </source>
</evidence>
<sequence length="445" mass="48085">MKSLSVYILIAVSGLLFSCGKSAAETSLPRQVRAAAVSLRETAEEIHGFGALSYLKKVDIAAPSDAVLETLVMREGDAIAEGEIIAILSNPQINLAVRRAENAFSQAQAARDLSMARLSDGELQVEAKILENEKAEAELSLARRSLGEQKRKHEKEEALFKAGGISSEAILNSRFAFETAEAQLVMMEKELEIRRIGLRIEDLLAAGINSPNEESALRKALIAFAVKGLYAEARAAEASLEAAARELESSKLLESELIIKSPQSGIIGARYAEEGERLKREDKIFTLIDTVSLYAIFSVSESDALKLCKGMAAKVSLDGTGRTYDGAIDLVSPQADSQSFTFMVRVLLPSDGEGLLRPGMFARISIAVESPRKIKIIPESAISLKKEKMGRIFTINGNMISERMVELGKILGDDREIISGLEAGEVVVLRPDAALQDGAYVSVAN</sequence>
<reference evidence="6" key="1">
    <citation type="submission" date="2009-12" db="EMBL/GenBank/DDBJ databases">
        <title>Complete sequence of Treponema azotonutricium strain ZAS-9.</title>
        <authorList>
            <person name="Tetu S.G."/>
            <person name="Matson E."/>
            <person name="Ren Q."/>
            <person name="Seshadri R."/>
            <person name="Elbourne L."/>
            <person name="Hassan K.A."/>
            <person name="Durkin A."/>
            <person name="Radune D."/>
            <person name="Mohamoud Y."/>
            <person name="Shay R."/>
            <person name="Jin S."/>
            <person name="Zhang X."/>
            <person name="Lucey K."/>
            <person name="Ballor N.R."/>
            <person name="Ottesen E."/>
            <person name="Rosenthal R."/>
            <person name="Allen A."/>
            <person name="Leadbetter J.R."/>
            <person name="Paulsen I.T."/>
        </authorList>
    </citation>
    <scope>NUCLEOTIDE SEQUENCE [LARGE SCALE GENOMIC DNA]</scope>
    <source>
        <strain evidence="6">ATCC BAA-888 / DSM 13862 / ZAS-9</strain>
    </source>
</reference>
<evidence type="ECO:0000313" key="5">
    <source>
        <dbReference type="EMBL" id="AEF80195.1"/>
    </source>
</evidence>
<dbReference type="InterPro" id="IPR058792">
    <property type="entry name" value="Beta-barrel_RND_2"/>
</dbReference>